<protein>
    <submittedName>
        <fullName evidence="1">Uncharacterized protein</fullName>
    </submittedName>
</protein>
<dbReference type="VEuPathDB" id="FungiDB:ASPFODRAFT_55921"/>
<gene>
    <name evidence="1" type="ORF">ASPFODRAFT_55921</name>
</gene>
<organism evidence="1 2">
    <name type="scientific">Aspergillus luchuensis (strain CBS 106.47)</name>
    <dbReference type="NCBI Taxonomy" id="1137211"/>
    <lineage>
        <taxon>Eukaryota</taxon>
        <taxon>Fungi</taxon>
        <taxon>Dikarya</taxon>
        <taxon>Ascomycota</taxon>
        <taxon>Pezizomycotina</taxon>
        <taxon>Eurotiomycetes</taxon>
        <taxon>Eurotiomycetidae</taxon>
        <taxon>Eurotiales</taxon>
        <taxon>Aspergillaceae</taxon>
        <taxon>Aspergillus</taxon>
        <taxon>Aspergillus subgen. Circumdati</taxon>
    </lineage>
</organism>
<reference evidence="2" key="1">
    <citation type="journal article" date="2017" name="Genome Biol.">
        <title>Comparative genomics reveals high biological diversity and specific adaptations in the industrially and medically important fungal genus Aspergillus.</title>
        <authorList>
            <person name="de Vries R.P."/>
            <person name="Riley R."/>
            <person name="Wiebenga A."/>
            <person name="Aguilar-Osorio G."/>
            <person name="Amillis S."/>
            <person name="Uchima C.A."/>
            <person name="Anderluh G."/>
            <person name="Asadollahi M."/>
            <person name="Askin M."/>
            <person name="Barry K."/>
            <person name="Battaglia E."/>
            <person name="Bayram O."/>
            <person name="Benocci T."/>
            <person name="Braus-Stromeyer S.A."/>
            <person name="Caldana C."/>
            <person name="Canovas D."/>
            <person name="Cerqueira G.C."/>
            <person name="Chen F."/>
            <person name="Chen W."/>
            <person name="Choi C."/>
            <person name="Clum A."/>
            <person name="Dos Santos R.A."/>
            <person name="Damasio A.R."/>
            <person name="Diallinas G."/>
            <person name="Emri T."/>
            <person name="Fekete E."/>
            <person name="Flipphi M."/>
            <person name="Freyberg S."/>
            <person name="Gallo A."/>
            <person name="Gournas C."/>
            <person name="Habgood R."/>
            <person name="Hainaut M."/>
            <person name="Harispe M.L."/>
            <person name="Henrissat B."/>
            <person name="Hilden K.S."/>
            <person name="Hope R."/>
            <person name="Hossain A."/>
            <person name="Karabika E."/>
            <person name="Karaffa L."/>
            <person name="Karanyi Z."/>
            <person name="Krasevec N."/>
            <person name="Kuo A."/>
            <person name="Kusch H."/>
            <person name="LaButti K."/>
            <person name="Lagendijk E.L."/>
            <person name="Lapidus A."/>
            <person name="Levasseur A."/>
            <person name="Lindquist E."/>
            <person name="Lipzen A."/>
            <person name="Logrieco A.F."/>
            <person name="MacCabe A."/>
            <person name="Maekelae M.R."/>
            <person name="Malavazi I."/>
            <person name="Melin P."/>
            <person name="Meyer V."/>
            <person name="Mielnichuk N."/>
            <person name="Miskei M."/>
            <person name="Molnar A.P."/>
            <person name="Mule G."/>
            <person name="Ngan C.Y."/>
            <person name="Orejas M."/>
            <person name="Orosz E."/>
            <person name="Ouedraogo J.P."/>
            <person name="Overkamp K.M."/>
            <person name="Park H.-S."/>
            <person name="Perrone G."/>
            <person name="Piumi F."/>
            <person name="Punt P.J."/>
            <person name="Ram A.F."/>
            <person name="Ramon A."/>
            <person name="Rauscher S."/>
            <person name="Record E."/>
            <person name="Riano-Pachon D.M."/>
            <person name="Robert V."/>
            <person name="Roehrig J."/>
            <person name="Ruller R."/>
            <person name="Salamov A."/>
            <person name="Salih N.S."/>
            <person name="Samson R.A."/>
            <person name="Sandor E."/>
            <person name="Sanguinetti M."/>
            <person name="Schuetze T."/>
            <person name="Sepcic K."/>
            <person name="Shelest E."/>
            <person name="Sherlock G."/>
            <person name="Sophianopoulou V."/>
            <person name="Squina F.M."/>
            <person name="Sun H."/>
            <person name="Susca A."/>
            <person name="Todd R.B."/>
            <person name="Tsang A."/>
            <person name="Unkles S.E."/>
            <person name="van de Wiele N."/>
            <person name="van Rossen-Uffink D."/>
            <person name="Oliveira J.V."/>
            <person name="Vesth T.C."/>
            <person name="Visser J."/>
            <person name="Yu J.-H."/>
            <person name="Zhou M."/>
            <person name="Andersen M.R."/>
            <person name="Archer D.B."/>
            <person name="Baker S.E."/>
            <person name="Benoit I."/>
            <person name="Brakhage A.A."/>
            <person name="Braus G.H."/>
            <person name="Fischer R."/>
            <person name="Frisvad J.C."/>
            <person name="Goldman G.H."/>
            <person name="Houbraken J."/>
            <person name="Oakley B."/>
            <person name="Pocsi I."/>
            <person name="Scazzocchio C."/>
            <person name="Seiboth B."/>
            <person name="vanKuyk P.A."/>
            <person name="Wortman J."/>
            <person name="Dyer P.S."/>
            <person name="Grigoriev I.V."/>
        </authorList>
    </citation>
    <scope>NUCLEOTIDE SEQUENCE [LARGE SCALE GENOMIC DNA]</scope>
    <source>
        <strain evidence="2">CBS 106.47</strain>
    </source>
</reference>
<evidence type="ECO:0000313" key="1">
    <source>
        <dbReference type="EMBL" id="OJZ92315.1"/>
    </source>
</evidence>
<dbReference type="Proteomes" id="UP000184063">
    <property type="component" value="Unassembled WGS sequence"/>
</dbReference>
<accession>A0A1M3TZX1</accession>
<name>A0A1M3TZX1_ASPLC</name>
<sequence length="139" mass="15698">MVHLAYQELRQSADRPSSATRVRFTSSSGLEKDECRTWEGALLGGGLLTFQKAIERSQMMWMVGKVHGESDRIPVSIPICKRKQEVTQVTPTIQFGCGAKQLQKVTHVTRSILALEGKRKGVRKLRDTYAALMRPTYYN</sequence>
<dbReference type="EMBL" id="KV878236">
    <property type="protein sequence ID" value="OJZ92315.1"/>
    <property type="molecule type" value="Genomic_DNA"/>
</dbReference>
<proteinExistence type="predicted"/>
<evidence type="ECO:0000313" key="2">
    <source>
        <dbReference type="Proteomes" id="UP000184063"/>
    </source>
</evidence>
<dbReference type="AlphaFoldDB" id="A0A1M3TZX1"/>
<dbReference type="OrthoDB" id="10294782at2759"/>